<dbReference type="PANTHER" id="PTHR14132:SF23">
    <property type="entry name" value="FXYD DOMAIN-CONTAINING ION TRANSPORT REGULATOR"/>
    <property type="match status" value="1"/>
</dbReference>
<evidence type="ECO:0000256" key="7">
    <source>
        <dbReference type="RuleBase" id="RU364131"/>
    </source>
</evidence>
<reference evidence="8" key="3">
    <citation type="submission" date="2025-09" db="UniProtKB">
        <authorList>
            <consortium name="Ensembl"/>
        </authorList>
    </citation>
    <scope>IDENTIFICATION</scope>
</reference>
<dbReference type="PANTHER" id="PTHR14132">
    <property type="entry name" value="SODIUM/POTASSIUM-TRANSPORTING ATPASE SUBUNIT GAMMA"/>
    <property type="match status" value="1"/>
</dbReference>
<evidence type="ECO:0000256" key="4">
    <source>
        <dbReference type="ARBA" id="ARBA00022692"/>
    </source>
</evidence>
<keyword evidence="7" id="KW-1133">Transmembrane helix</keyword>
<dbReference type="Gene3D" id="1.20.5.780">
    <property type="entry name" value="Single helix bin"/>
    <property type="match status" value="1"/>
</dbReference>
<keyword evidence="5 7" id="KW-0406">Ion transport</keyword>
<sequence>MINPWAQAPHRRMDTKICLASLVFCICVMLKGSKAQAPTLAYQADNTSKDGTTITVALNGGRVGSRVTRGVNTSMETPEKTTSQFTGNAVDNFTAEAKTSTVPSEKITTDQSKTTFISVTSFSSVETTKSGKITPIVWDPKWDEGFTYDYTYLRSIGLAIAAVLFVMGIMVLTCGKACRLPKCRSKSSRSYRVAQ</sequence>
<dbReference type="Proteomes" id="UP000694680">
    <property type="component" value="Chromosome 16"/>
</dbReference>
<dbReference type="GO" id="GO:0006811">
    <property type="term" value="P:monoatomic ion transport"/>
    <property type="evidence" value="ECO:0007669"/>
    <property type="project" value="UniProtKB-KW"/>
</dbReference>
<dbReference type="GO" id="GO:0043269">
    <property type="term" value="P:regulation of monoatomic ion transport"/>
    <property type="evidence" value="ECO:0007669"/>
    <property type="project" value="InterPro"/>
</dbReference>
<proteinExistence type="inferred from homology"/>
<evidence type="ECO:0000256" key="5">
    <source>
        <dbReference type="ARBA" id="ARBA00023065"/>
    </source>
</evidence>
<keyword evidence="6 7" id="KW-0472">Membrane</keyword>
<dbReference type="Ensembl" id="ENSGWIT00000007449.1">
    <property type="protein sequence ID" value="ENSGWIP00000006723.1"/>
    <property type="gene ID" value="ENSGWIG00000003922.1"/>
</dbReference>
<accession>A0A8C5DGS6</accession>
<dbReference type="GO" id="GO:0016020">
    <property type="term" value="C:membrane"/>
    <property type="evidence" value="ECO:0007669"/>
    <property type="project" value="UniProtKB-SubCell"/>
</dbReference>
<protein>
    <recommendedName>
        <fullName evidence="7">FXYD domain-containing ion transport regulator</fullName>
    </recommendedName>
</protein>
<feature type="signal peptide" evidence="7">
    <location>
        <begin position="1"/>
        <end position="35"/>
    </location>
</feature>
<feature type="transmembrane region" description="Helical" evidence="7">
    <location>
        <begin position="152"/>
        <end position="174"/>
    </location>
</feature>
<evidence type="ECO:0000256" key="1">
    <source>
        <dbReference type="ARBA" id="ARBA00004167"/>
    </source>
</evidence>
<name>A0A8C5DGS6_GOUWI</name>
<evidence type="ECO:0000313" key="8">
    <source>
        <dbReference type="Ensembl" id="ENSGWIP00000006723.1"/>
    </source>
</evidence>
<evidence type="ECO:0000256" key="2">
    <source>
        <dbReference type="ARBA" id="ARBA00005948"/>
    </source>
</evidence>
<gene>
    <name evidence="8" type="primary">fxyd5</name>
</gene>
<evidence type="ECO:0000313" key="9">
    <source>
        <dbReference type="Proteomes" id="UP000694680"/>
    </source>
</evidence>
<comment type="subcellular location">
    <subcellularLocation>
        <location evidence="1">Membrane</location>
        <topology evidence="1">Single-pass membrane protein</topology>
    </subcellularLocation>
</comment>
<evidence type="ECO:0000256" key="3">
    <source>
        <dbReference type="ARBA" id="ARBA00022448"/>
    </source>
</evidence>
<dbReference type="RefSeq" id="XP_028326507.1">
    <property type="nucleotide sequence ID" value="XM_028470706.1"/>
</dbReference>
<dbReference type="GO" id="GO:0017080">
    <property type="term" value="F:sodium channel regulator activity"/>
    <property type="evidence" value="ECO:0007669"/>
    <property type="project" value="TreeGrafter"/>
</dbReference>
<dbReference type="AlphaFoldDB" id="A0A8C5DGS6"/>
<keyword evidence="9" id="KW-1185">Reference proteome</keyword>
<evidence type="ECO:0000256" key="6">
    <source>
        <dbReference type="ARBA" id="ARBA00023136"/>
    </source>
</evidence>
<dbReference type="Pfam" id="PF02038">
    <property type="entry name" value="ATP1G1_PLM_MAT8"/>
    <property type="match status" value="1"/>
</dbReference>
<dbReference type="CDD" id="cd20323">
    <property type="entry name" value="FXYD_FXYD5"/>
    <property type="match status" value="1"/>
</dbReference>
<keyword evidence="7" id="KW-0732">Signal</keyword>
<feature type="chain" id="PRO_5034450847" description="FXYD domain-containing ion transport regulator" evidence="7">
    <location>
        <begin position="36"/>
        <end position="195"/>
    </location>
</feature>
<dbReference type="OrthoDB" id="8961850at2759"/>
<keyword evidence="3 7" id="KW-0813">Transport</keyword>
<dbReference type="GeneID" id="114477967"/>
<organism evidence="8 9">
    <name type="scientific">Gouania willdenowi</name>
    <name type="common">Blunt-snouted clingfish</name>
    <name type="synonym">Lepadogaster willdenowi</name>
    <dbReference type="NCBI Taxonomy" id="441366"/>
    <lineage>
        <taxon>Eukaryota</taxon>
        <taxon>Metazoa</taxon>
        <taxon>Chordata</taxon>
        <taxon>Craniata</taxon>
        <taxon>Vertebrata</taxon>
        <taxon>Euteleostomi</taxon>
        <taxon>Actinopterygii</taxon>
        <taxon>Neopterygii</taxon>
        <taxon>Teleostei</taxon>
        <taxon>Neoteleostei</taxon>
        <taxon>Acanthomorphata</taxon>
        <taxon>Ovalentaria</taxon>
        <taxon>Blenniimorphae</taxon>
        <taxon>Blenniiformes</taxon>
        <taxon>Gobiesocoidei</taxon>
        <taxon>Gobiesocidae</taxon>
        <taxon>Gobiesocinae</taxon>
        <taxon>Gouania</taxon>
    </lineage>
</organism>
<reference evidence="8" key="2">
    <citation type="submission" date="2025-08" db="UniProtKB">
        <authorList>
            <consortium name="Ensembl"/>
        </authorList>
    </citation>
    <scope>IDENTIFICATION</scope>
</reference>
<reference evidence="8" key="1">
    <citation type="submission" date="2020-06" db="EMBL/GenBank/DDBJ databases">
        <authorList>
            <consortium name="Wellcome Sanger Institute Data Sharing"/>
        </authorList>
    </citation>
    <scope>NUCLEOTIDE SEQUENCE [LARGE SCALE GENOMIC DNA]</scope>
</reference>
<dbReference type="InterPro" id="IPR000272">
    <property type="entry name" value="Ion-transport_regulator_FXYD"/>
</dbReference>
<dbReference type="CTD" id="53827"/>
<keyword evidence="4 7" id="KW-0812">Transmembrane</keyword>
<comment type="similarity">
    <text evidence="2 7">Belongs to the FXYD family.</text>
</comment>